<dbReference type="EMBL" id="CP000383">
    <property type="protein sequence ID" value="ABG60686.1"/>
    <property type="molecule type" value="Genomic_DNA"/>
</dbReference>
<evidence type="ECO:0000256" key="1">
    <source>
        <dbReference type="SAM" id="Phobius"/>
    </source>
</evidence>
<name>A0A6N4SWB4_CYTH3</name>
<keyword evidence="1" id="KW-1133">Transmembrane helix</keyword>
<protein>
    <submittedName>
        <fullName evidence="2">Uncharacterized protein</fullName>
    </submittedName>
</protein>
<keyword evidence="1" id="KW-0812">Transmembrane</keyword>
<evidence type="ECO:0000313" key="3">
    <source>
        <dbReference type="Proteomes" id="UP000001822"/>
    </source>
</evidence>
<feature type="transmembrane region" description="Helical" evidence="1">
    <location>
        <begin position="20"/>
        <end position="40"/>
    </location>
</feature>
<evidence type="ECO:0000313" key="2">
    <source>
        <dbReference type="EMBL" id="ABG60686.1"/>
    </source>
</evidence>
<keyword evidence="1" id="KW-0472">Membrane</keyword>
<organism evidence="2 3">
    <name type="scientific">Cytophaga hutchinsonii (strain ATCC 33406 / DSM 1761 / CIP 103989 / NBRC 15051 / NCIMB 9469 / D465)</name>
    <dbReference type="NCBI Taxonomy" id="269798"/>
    <lineage>
        <taxon>Bacteria</taxon>
        <taxon>Pseudomonadati</taxon>
        <taxon>Bacteroidota</taxon>
        <taxon>Cytophagia</taxon>
        <taxon>Cytophagales</taxon>
        <taxon>Cytophagaceae</taxon>
        <taxon>Cytophaga</taxon>
    </lineage>
</organism>
<dbReference type="Proteomes" id="UP000001822">
    <property type="component" value="Chromosome"/>
</dbReference>
<dbReference type="KEGG" id="chu:CHU_3452"/>
<accession>A0A6N4SWB4</accession>
<keyword evidence="3" id="KW-1185">Reference proteome</keyword>
<gene>
    <name evidence="2" type="ordered locus">CHU_3452</name>
</gene>
<reference evidence="2 3" key="1">
    <citation type="journal article" date="2007" name="Appl. Environ. Microbiol.">
        <title>Genome sequence of the cellulolytic gliding bacterium Cytophaga hutchinsonii.</title>
        <authorList>
            <person name="Xie G."/>
            <person name="Bruce D.C."/>
            <person name="Challacombe J.F."/>
            <person name="Chertkov O."/>
            <person name="Detter J.C."/>
            <person name="Gilna P."/>
            <person name="Han C.S."/>
            <person name="Lucas S."/>
            <person name="Misra M."/>
            <person name="Myers G.L."/>
            <person name="Richardson P."/>
            <person name="Tapia R."/>
            <person name="Thayer N."/>
            <person name="Thompson L.S."/>
            <person name="Brettin T.S."/>
            <person name="Henrissat B."/>
            <person name="Wilson D.B."/>
            <person name="McBride M.J."/>
        </authorList>
    </citation>
    <scope>NUCLEOTIDE SEQUENCE [LARGE SCALE GENOMIC DNA]</scope>
    <source>
        <strain evidence="3">ATCC 33406 / DSM 1761 / CIP 103989 / NBRC 15051 / NCIMB 9469 / D465</strain>
    </source>
</reference>
<sequence length="1549" mass="168595">MDFIGSLKRICCFFTPKNKFVVVIKISIFLIAGLFSKTSLAQLNTLSTVQNTLSSVETVVQGAQAKVEEIKNVINTVKENNLYKSLIDGKEFKFPIGVLPNDGDRNYALVINKVFMTPDGMYAEVFMKVTLSSKTTLYFLADKVPYSRSGGFAGDLRLYLLVTDSLQIGRGYNIEFKGLTNLLGAGSTGVGFKPGTTEECCFITFNCKGFKDVTLAGSVNFDKKTIVDNSKTKNPVSLKFYLQGAAKLSNFVVDFKDIPSFEFTSLPGFKCYMPSFTLDHSELKNAPAFKLPQWYKDSIALIRTKNLTADTSGAGNYNLDGLQWKGIYIDSLVIDIPKAFKEKSPDEIIVITASNIIIDGNGVTGLSKAEGKNNTPFYDGTIKGWEYSIDKLSFNMIASCLSSASISGGITLPVSKKGRENQVGFSLLVSKNIADNDMKYAGSVLLSRTGTGGLINVQAFGLAKMQINDALISFNYAAGQFTPSVNIDGSLTLMPKKKAATPADTAAAAKEKPAAGFGVVFQRLIISTQAPYIDIDRAHGGYCKMSTGGQTMSNFPVSIDTINLIKEAGGQRMGIQISLQVQLQKTGDSQSGGSGFGGAATFTIWTKRDAVTKKWEYDDFSLDKIVIDVNNDAFKLHGELTTFRNDSLYGTGFCGKIALSLMKDKLKIEVAAIFGRTMQYTPDINVPINEATLINEDDASYRYWFVDAGVTFPVIPVAPMVGINGFNGGLYHHMEMQQVGVPLPKPTQVKCNTTSGLTYIPKHSIHLGLLAGIGLQSVPTDAVFNGKITFGIEFNKSGGVNMLAFFGDVTIFTPPVNVPGADKLKTAMSVVKVDEISANKEQTKAEVPKEETPTKGSVRVKWFTQYVFPTETFTGDFDVFINVVNVVKGGGAMDKAGHIAVMFSPTEKYVYMGIPADPIAINVLNLFECQAYFCAGNKLPSPPIMPLPAQFGTPPIDYNAMETGAGLSFGARVSLEGGFKGSASIFGCDVDPYAKLWLAAGFDILITQTAEPVYCKEGKERGINNWYATGQAFITGGMEVGCSYKCGPLSDNITLVSASISAYVFAQLPRPSYVTGTVSAEFKILSFGGSISAKATFGEECVKEEMDKNIVFIEAITPVTGSINVQVTQNIVVDFTKPIEKFTFELADETDKDKKVQYRGMVEQQDIVVHAGAAVIPCDLKWNSAKTQLTLVPKISYPENTYVEAIVSVRLQFNKGGGWQNTDKIEKDTTIFKTKMEPVSIPVANVQYAYPMPGMENYYRNESNQGYIRLLTLPVKPMKLQPNFAYHVVFYTGGEEVARVTNVTVNNQSSVDQFTYPIPNASLQNGKGYTLKLMKAELVDQTRDIKDTDDKTISLGTYAKAAEDSVILEYAFTASRFGSFADKMAYYNISEVTVSGNNVVHVLTPNNKDLTANTAEEFSTMETFGVVVGGVKISNKFVRAVGADFSTGFTIPAGVHMPDSVGYSYYNSKMYVQYNVFSELQKQNHSGKVTAISCAVQNDINACNATGSSAATFPKGKYYYKMGYYLPGKEIKTSEVMVGFDLPASVILQ</sequence>
<dbReference type="RefSeq" id="WP_011586793.1">
    <property type="nucleotide sequence ID" value="NC_008255.1"/>
</dbReference>
<proteinExistence type="predicted"/>